<name>A0A7Y6MZX6_9BURK</name>
<evidence type="ECO:0000313" key="2">
    <source>
        <dbReference type="EMBL" id="NUY03543.1"/>
    </source>
</evidence>
<keyword evidence="1" id="KW-0472">Membrane</keyword>
<evidence type="ECO:0000256" key="1">
    <source>
        <dbReference type="SAM" id="Phobius"/>
    </source>
</evidence>
<dbReference type="AlphaFoldDB" id="A0A7Y6MZX6"/>
<reference evidence="2 3" key="1">
    <citation type="submission" date="2020-02" db="EMBL/GenBank/DDBJ databases">
        <title>Paraburkholderia simonii sp. nov. and Paraburkholderia youngii sp. nov. Brazilian and Mexican Mimosa-associated rhizobia.</title>
        <authorList>
            <person name="Mavima L."/>
            <person name="Beukes C.W."/>
            <person name="Chan W.Y."/>
            <person name="Palmer M."/>
            <person name="De Meyer S.E."/>
            <person name="James E.K."/>
            <person name="Venter S.N."/>
            <person name="Steenkamp E.T."/>
        </authorList>
    </citation>
    <scope>NUCLEOTIDE SEQUENCE [LARGE SCALE GENOMIC DNA]</scope>
    <source>
        <strain evidence="2 3">JPY169</strain>
    </source>
</reference>
<protein>
    <submittedName>
        <fullName evidence="2">Uncharacterized protein</fullName>
    </submittedName>
</protein>
<accession>A0A7Y6MZX6</accession>
<keyword evidence="1" id="KW-0812">Transmembrane</keyword>
<dbReference type="RefSeq" id="WP_176109757.1">
    <property type="nucleotide sequence ID" value="NZ_JAALDK010000001.1"/>
</dbReference>
<proteinExistence type="predicted"/>
<feature type="transmembrane region" description="Helical" evidence="1">
    <location>
        <begin position="56"/>
        <end position="74"/>
    </location>
</feature>
<sequence>MFTRIDARIALFFGKEAAIVTALAAAFTQVKDLGGVSSLLKTFQLGAVPGNYMNSIFLAALAAVTGLALGVIDLKTQQGRYTNRVELVDLALLLRSQSRPKMIIEEAPETVST</sequence>
<dbReference type="GeneID" id="301104278"/>
<gene>
    <name evidence="2" type="ORF">G5S42_28400</name>
</gene>
<dbReference type="Proteomes" id="UP000594380">
    <property type="component" value="Unassembled WGS sequence"/>
</dbReference>
<evidence type="ECO:0000313" key="3">
    <source>
        <dbReference type="Proteomes" id="UP000594380"/>
    </source>
</evidence>
<organism evidence="2 3">
    <name type="scientific">Paraburkholderia youngii</name>
    <dbReference type="NCBI Taxonomy" id="2782701"/>
    <lineage>
        <taxon>Bacteria</taxon>
        <taxon>Pseudomonadati</taxon>
        <taxon>Pseudomonadota</taxon>
        <taxon>Betaproteobacteria</taxon>
        <taxon>Burkholderiales</taxon>
        <taxon>Burkholderiaceae</taxon>
        <taxon>Paraburkholderia</taxon>
    </lineage>
</organism>
<comment type="caution">
    <text evidence="2">The sequence shown here is derived from an EMBL/GenBank/DDBJ whole genome shotgun (WGS) entry which is preliminary data.</text>
</comment>
<keyword evidence="1" id="KW-1133">Transmembrane helix</keyword>
<dbReference type="EMBL" id="JAALDK010000001">
    <property type="protein sequence ID" value="NUY03543.1"/>
    <property type="molecule type" value="Genomic_DNA"/>
</dbReference>